<dbReference type="PROSITE" id="PS50853">
    <property type="entry name" value="FN3"/>
    <property type="match status" value="41"/>
</dbReference>
<feature type="domain" description="Fibronectin type-III" evidence="3">
    <location>
        <begin position="3642"/>
        <end position="3732"/>
    </location>
</feature>
<sequence length="4548" mass="467164">MSNRQRAVPSIVMSLNSAVSRAVAKMAGNHASFESLEQRTLMAAQPTSSMAYDAAGNLHLAYYDEAAKSLKYTKQSPGGAWTTAITIDATSSDVGKMPSLSVDSAGHPGVAYFDATNEDLRYAFFNGTTWKNVAVDTKDSVGQNPSLAFDAAGTAIISYYRKTTGDLRLATLKSLAKNKWTITTVAKKGDVGQFSSLAIDPATNKPTVAFSDSAGQVQFVASGKKPVVVDTVSPDVANVDIAFGSNGRPTISYFDPASGAIKLAEAGDAKAKFFTNEPIAEVPAGSNANPTLIIDPSTGKPQVVYYDAEANGVFLAKKDAGGQEVEKEQLKAGGGEGFIATPQPGNDSISFAVVDTTGEAEAPVELANTETTPLPPTNVTAIAQSENEVLITWVDNANNETGFLVERSVDGTVWSEVAQVASDITEYVDDTAEEATTYYYRVSATGGAGETSVGTTAPRVFGSAIVTSANSTVATTTTLPKAPAALAGTPVSDSRIDLTWTDRSSAETGYVVLISTDGATWEVLATLGADSTAYSATSLPEGTTRLFAVYATRGNLASHWSQEVEVTTKPAAPSGLTVTQISTSQLNLSWTNHAAAADHVTIERSTNGTTWTTVANLTPSTATYNNTGLSEGTAYYFRVKAVGVHSSAYSNVGNGTTNPLAPSNLAATAVSPTRIDLSWTDNTTGETSYLVQRASGGGAFVTVATLDANVTTYADTGRTEGVSYSYRVKAVIGSEAQSSFSAEVSSEALPSTPTNLVAELAAAGRHVALTWTDNATGETSYEVQRLAFGSETWTTLATLASNAASYTDTSAAEATTYTYRIRAINSAGASAFSDTYVATTVPADPTGLIVSTPANDTINLSWTDNSAGETGFVVERSTDGVNFTTLTTTAASVTTYENADLASATQYTYRVKAINGAGSSGYTTTVAGTTRTDAPADLVATSVSDSQIDLAWSSVTGAQEYRVERSEDGGTTWTPIAYTETAGYSDELVDEAVAYSYRVLASNAGGLSEASSDDSVTTRPAAPTGLSAVSSDGESVSLTWSDNSGGETGYVVERSADGGTTFPTSFSVDADAESYTDTTVTEATAYVYRVRATGVGGPSAYSSNASVTTRPALPTGVVATSVSASQISIAWEDNSAGETGYRIERSANSGASWTTVATPAANAELYTDSGLSAATAYAYRVVATSTQGDSVASADSTATTRTLAPTELEAVTNSEDRIDLSWSAPAGASGFVVYRSLDGVNYTSIATLGSSELTYSDTGLTEATDYYFEVVATNAGGESAAAGTFGTTKPLAPDTVSVQANSATSVTVTWSDNSAGEDGYYVEVSTDGGSTFSDAGQVLADVETLNVTVAEGTSPVFRVRAIKSGVFSPYSETATTDTIPAAPSAVAVNSVSAASLSVTWADNSANETGFRIERSTDGINFVQVGTADAGETTFTDTGLDEGTEYTYRVRATMGVSRNSAYSDTDSAVTRPAAPTGLNAALVVGGVDLTWTNLSVNADSYVIERSSNDGDTWSQIGTANTTSYSDTTTSAGLSYLYRVLSVNEGGASVASSEAAATLVPNVPQNVTATLQAGGDDVTVSWTDTAGETGYSLYRSDDGGSNWSLIATLPAGETSHDDAVSENAEYQYRVRAFNGSGESVDSAEAIVNTTLVPASGVAATATPTSVTVTWDDNSSGEAGYSVQRSSNGGNSWTQVGTAAANAETYTDSTVAQGTSYRYRVTATNGLVVSTPSSSTTIITRLAVPTGLTATSPSSSQIDLSWTDNATNHLGVQILKSSDGVNFTQVDFVNAGTHTWSDTGLDEASTYQYKVRAASAIATSDPTSAVVGLVRPSAPSQLEATVESDTAITLTWTDTSAGATGFTIEISDDGGSNWAVAGTTNGATTFADTGLTEGTTYVYRVAATNASGASTVVGLTATTNPAAPTGLSVTAASPTQVDLSWTNVSASDTTVRIERSEDSGPFTTLASVAASENTYSDTSAVEGTDYAYRVVAVYLSDSAASNTDTVTTPPSAATALQADVLGDTSIDVTWTDTSAHETEFRIERSTDGVNFTSIATQIPNYNFYTDNSGVEGTSYTYRIVTVQDSLETTSATITAQTAPAAPSGLSAASPAAGTVNLTWSDNSANETGFIIERSDDGDEFAQIGTADAGETTYSDTTVAAGSTHYYRVLAVQGINSAPTGEVTGVSRPAAPANFAVTALSPTTSTVAWDAVTGATGYTIEISTDAGSNWTQAGTTTFATSFDDTGLTESDDYVYRVIATNAGGASVASATVNIHTLPAAPTDLVATASIPTQVNLAWTDNSTSGVADILVYRALGELPAENDFSLLTTLSPGSESYSDTTVQGGLAYTYKLVADDGDAVNGNVTDSVTTPPAAVTALNAVSSTPTTVDISWTASNGATTYTVERSTDGVNFAELAEVQTNSYSDETAVEATEYTYRVTPTGAGGDGPTATDVVTTLPAAVTTITVSGYTATSVDLAWTDPSAGETGFRIERSTDGENWTTLTTTAADAETYTDSTAVEATTYAYRAVPVGSGGDGSAAVADVTTLPATPTGAVATGVSSTQVDLAWNDNSAGEQSYTILRSVSGGGYTVLASGLDAGTESYSDTTVQPGTAYAYKLVAEGVGGSSAESSAATVTTVPSEPADVTATMTSITEVAIAWTDVSGNTSYRIERKAGNGAFAEIVNSLGADATSYDDETAVEGTSYVYRVFAVNAGGDSAPSSEAAVTTAPAGPSNLAASDTDATTIHLTWDDNSSGETSITVQRFDDSAWVTIATLDTDTESYDDTVATGSTHTYRVFASNTGGDSALSGTASATTVPAQVTGVTAVASGTTTVDVAWSLVSGATGYRVYRSDDAGANFSQLGTDLDDETASFEDATATEATAYVYRVEAFNASGAGAVSGNAAVATPPIAPTSLIHTAASTSGIDLQWVDNSAHETGFLVQHSTDGGTTWEDVGTVADVDGTGDTTSLTDNDVVEGATYQYRVRALFGDASSAWTSVHTADTEPEYTTNLAVASFTNTAVSLTWTDNSAGEAGFSVHRSGDGGTTWTTLATLDPNTTAYTDSTAVQSTAYLYRIRTFRGDAEGYTSNVSVTTRPTAATGLAATATSPTSVDLEWTDNATAEDGYKIERSVDGGTNWSQIASIASGSESYTDSSAPESATTSYRVIAYKGAIDSAASTADTVTTPVATPSGLAVTATSHDAVSLSWTDNSGAETGQRIERSTDGGNTWSALVTVAVDAVSYSDTTVSEDTAYSYRIVALVGEAESNGSAADDVTTPLAMPTTLAATSPTATSVALTWTNVSTAAEDVVIERSADAGSNWTTVATIAASNDDYTDSTVTEGTAYLYRISAVKTGNASATTGSVAVTTLPAAPTGVSTTSITTTGLTVTWTDNAAGEDGFEVEVSTDGGDTWSTAGTADDVAGTGDTGSLVQTGLTEGSTYVYRVRATSGGRLSAWSSTHTVDTRPVAPSALAVTTFTDTVVNLAWTDNSAGETSVEVDRTTDGGNNWTTIATLAADAVSYSDTGRTQSSEYVYRVRAVRGTSASAYTSDVTVTTRPTAASGLTATAATPTSINLAWTDNASAEDGYKIERSVDGGENWTEIAQVAADAESYTDALAPESATASYRVIAYKGLIDSALSNEDSATTPVAIPNDLAVSATSHNAVGLSWTDNSDANDSQRIERSTDGGTSWSTLASVGANESTYSDTTVVEDTAYAYRIVSLVGEAESTPSASDDVTTPLAMPTALAAASPTATSVELTWTNVSTAAEDVVIERSADAGANWSTLATIDAVNDSYTDSTVSEGSAYQYRIHAIKTGNASSTTAAASVITLPATPTSFDATVFSLSQIDLAWNDNAGSETGYRIERSENGGAYSELVTVAGDVESYSDTSVHEGGTFAYLVYALGAGGNSATATDTAITAPADPSGFTVTPVTATRIDVAWSDNSSGETSYVLQRSTDGGSTWSALATLDPNTTSYSDTSVTEATTYDYRVRGVRSSAVSGWVAGDATTVPATPTGLVATVPAGTPRVNLAWNDNSAGENGVQVERSEDGGTNWTLLSTAAANATSYSDTTVVEGTTYQYRIRATSAAGNSTWATSVTASTLPATPTGLSATAISYNQVNLAWTDNSARENGFLVERSIGGVTWSSVATLAADTVSYSDTAVGEGFTYQYRVRATTAAVNGSPSGTASATTPVAAPTNLAATAVSTTQVNLTWTDNSAVESNYKIERSTDGGSTFSALTTVVAGSTSYSDTTATAGTTYVYRVRATKGAILSTYATSSAVTTAPTAPSNLAATAASHSDVNLTWTDAQGETAYTIERSANAGSTWSTLTTAVAANATTYTDTTATEETAYLYRIRATNAAGSSANVTSASVTTLPAAPADVVATSESSDTISLSWTDVSSAESGYKIERQIESSGNWVQIATVGGNVTSYVDPTCDESVAYEYRVRATSGPRNSAYSNTTVATTIPFPPDSLVVTATSASSISLQWTNPSNAPTMVIERSTDGGDTFTAIGTTGQGGTTYTNTGLSADTTYVYRIRAYNGDGGFSDPTNTVVAATDAE</sequence>
<feature type="region of interest" description="Disordered" evidence="2">
    <location>
        <begin position="3659"/>
        <end position="3683"/>
    </location>
</feature>
<feature type="domain" description="Fibronectin type-III" evidence="3">
    <location>
        <begin position="3091"/>
        <end position="3181"/>
    </location>
</feature>
<name>A0A7M2WRA8_9BACT</name>
<feature type="domain" description="Fibronectin type-III" evidence="3">
    <location>
        <begin position="375"/>
        <end position="464"/>
    </location>
</feature>
<feature type="domain" description="Fibronectin type-III" evidence="3">
    <location>
        <begin position="1561"/>
        <end position="1648"/>
    </location>
</feature>
<feature type="domain" description="Fibronectin type-III" evidence="3">
    <location>
        <begin position="4095"/>
        <end position="4184"/>
    </location>
</feature>
<dbReference type="InterPro" id="IPR036278">
    <property type="entry name" value="Sialidase_sf"/>
</dbReference>
<dbReference type="Proteomes" id="UP000593765">
    <property type="component" value="Chromosome"/>
</dbReference>
<feature type="domain" description="Fibronectin type-III" evidence="3">
    <location>
        <begin position="2095"/>
        <end position="2186"/>
    </location>
</feature>
<feature type="domain" description="Fibronectin type-III" evidence="3">
    <location>
        <begin position="2814"/>
        <end position="2904"/>
    </location>
</feature>
<feature type="domain" description="Fibronectin type-III" evidence="3">
    <location>
        <begin position="661"/>
        <end position="751"/>
    </location>
</feature>
<keyword evidence="1" id="KW-0677">Repeat</keyword>
<keyword evidence="5" id="KW-1185">Reference proteome</keyword>
<evidence type="ECO:0000256" key="2">
    <source>
        <dbReference type="SAM" id="MobiDB-lite"/>
    </source>
</evidence>
<feature type="domain" description="Fibronectin type-III" evidence="3">
    <location>
        <begin position="482"/>
        <end position="571"/>
    </location>
</feature>
<feature type="compositionally biased region" description="Polar residues" evidence="2">
    <location>
        <begin position="1009"/>
        <end position="1018"/>
    </location>
</feature>
<dbReference type="SUPFAM" id="SSF89372">
    <property type="entry name" value="Fucose-specific lectin"/>
    <property type="match status" value="1"/>
</dbReference>
<feature type="domain" description="Fibronectin type-III" evidence="3">
    <location>
        <begin position="1113"/>
        <end position="1205"/>
    </location>
</feature>
<feature type="domain" description="Fibronectin type-III" evidence="3">
    <location>
        <begin position="844"/>
        <end position="935"/>
    </location>
</feature>
<protein>
    <submittedName>
        <fullName evidence="4">Fibronectin type III domain-containing protein</fullName>
    </submittedName>
</protein>
<evidence type="ECO:0000313" key="4">
    <source>
        <dbReference type="EMBL" id="QOV88077.1"/>
    </source>
</evidence>
<feature type="domain" description="Fibronectin type-III" evidence="3">
    <location>
        <begin position="2636"/>
        <end position="2725"/>
    </location>
</feature>
<dbReference type="InterPro" id="IPR003961">
    <property type="entry name" value="FN3_dom"/>
</dbReference>
<dbReference type="Gene3D" id="2.60.40.10">
    <property type="entry name" value="Immunoglobulins"/>
    <property type="match status" value="46"/>
</dbReference>
<dbReference type="KEGG" id="hbs:IPV69_17655"/>
<dbReference type="SUPFAM" id="SSF50939">
    <property type="entry name" value="Sialidases"/>
    <property type="match status" value="1"/>
</dbReference>
<dbReference type="SUPFAM" id="SSF49265">
    <property type="entry name" value="Fibronectin type III"/>
    <property type="match status" value="23"/>
</dbReference>
<dbReference type="RefSeq" id="WP_206291045.1">
    <property type="nucleotide sequence ID" value="NZ_CP063458.1"/>
</dbReference>
<dbReference type="InterPro" id="IPR013783">
    <property type="entry name" value="Ig-like_fold"/>
</dbReference>
<feature type="domain" description="Fibronectin type-III" evidence="3">
    <location>
        <begin position="752"/>
        <end position="843"/>
    </location>
</feature>
<feature type="domain" description="Fibronectin type-III" evidence="3">
    <location>
        <begin position="4276"/>
        <end position="4366"/>
    </location>
</feature>
<dbReference type="PANTHER" id="PTHR13817">
    <property type="entry name" value="TITIN"/>
    <property type="match status" value="1"/>
</dbReference>
<dbReference type="EMBL" id="CP063458">
    <property type="protein sequence ID" value="QOV88077.1"/>
    <property type="molecule type" value="Genomic_DNA"/>
</dbReference>
<feature type="domain" description="Fibronectin type-III" evidence="3">
    <location>
        <begin position="1920"/>
        <end position="2008"/>
    </location>
</feature>
<feature type="domain" description="Fibronectin type-III" evidence="3">
    <location>
        <begin position="2367"/>
        <end position="2455"/>
    </location>
</feature>
<feature type="compositionally biased region" description="Polar residues" evidence="2">
    <location>
        <begin position="1027"/>
        <end position="1045"/>
    </location>
</feature>
<feature type="domain" description="Fibronectin type-III" evidence="3">
    <location>
        <begin position="4458"/>
        <end position="4548"/>
    </location>
</feature>
<feature type="domain" description="Fibronectin type-III" evidence="3">
    <location>
        <begin position="1382"/>
        <end position="1472"/>
    </location>
</feature>
<feature type="domain" description="Fibronectin type-III" evidence="3">
    <location>
        <begin position="3460"/>
        <end position="3550"/>
    </location>
</feature>
<feature type="region of interest" description="Disordered" evidence="2">
    <location>
        <begin position="1006"/>
        <end position="1047"/>
    </location>
</feature>
<accession>A0A7M2WRA8</accession>
<feature type="domain" description="Fibronectin type-III" evidence="3">
    <location>
        <begin position="572"/>
        <end position="660"/>
    </location>
</feature>
<feature type="domain" description="Fibronectin type-III" evidence="3">
    <location>
        <begin position="4367"/>
        <end position="4457"/>
    </location>
</feature>
<feature type="domain" description="Fibronectin type-III" evidence="3">
    <location>
        <begin position="1741"/>
        <end position="1830"/>
    </location>
</feature>
<feature type="domain" description="Fibronectin type-III" evidence="3">
    <location>
        <begin position="3551"/>
        <end position="3641"/>
    </location>
</feature>
<feature type="domain" description="Fibronectin type-III" evidence="3">
    <location>
        <begin position="3182"/>
        <end position="3272"/>
    </location>
</feature>
<feature type="domain" description="Fibronectin type-III" evidence="3">
    <location>
        <begin position="4000"/>
        <end position="4094"/>
    </location>
</feature>
<feature type="domain" description="Fibronectin type-III" evidence="3">
    <location>
        <begin position="3001"/>
        <end position="3090"/>
    </location>
</feature>
<feature type="domain" description="Fibronectin type-III" evidence="3">
    <location>
        <begin position="1650"/>
        <end position="1740"/>
    </location>
</feature>
<proteinExistence type="predicted"/>
<evidence type="ECO:0000259" key="3">
    <source>
        <dbReference type="PROSITE" id="PS50853"/>
    </source>
</evidence>
<dbReference type="InterPro" id="IPR036116">
    <property type="entry name" value="FN3_sf"/>
</dbReference>
<dbReference type="PANTHER" id="PTHR13817:SF166">
    <property type="entry name" value="NEURONAL IGCAM-RELATED"/>
    <property type="match status" value="1"/>
</dbReference>
<feature type="domain" description="Fibronectin type-III" evidence="3">
    <location>
        <begin position="1022"/>
        <end position="1112"/>
    </location>
</feature>
<feature type="domain" description="Fibronectin type-III" evidence="3">
    <location>
        <begin position="3364"/>
        <end position="3459"/>
    </location>
</feature>
<feature type="domain" description="Fibronectin type-III" evidence="3">
    <location>
        <begin position="2545"/>
        <end position="2635"/>
    </location>
</feature>
<organism evidence="4 5">
    <name type="scientific">Humisphaera borealis</name>
    <dbReference type="NCBI Taxonomy" id="2807512"/>
    <lineage>
        <taxon>Bacteria</taxon>
        <taxon>Pseudomonadati</taxon>
        <taxon>Planctomycetota</taxon>
        <taxon>Phycisphaerae</taxon>
        <taxon>Tepidisphaerales</taxon>
        <taxon>Tepidisphaeraceae</taxon>
        <taxon>Humisphaera</taxon>
    </lineage>
</organism>
<feature type="domain" description="Fibronectin type-III" evidence="3">
    <location>
        <begin position="3273"/>
        <end position="3363"/>
    </location>
</feature>
<feature type="domain" description="Fibronectin type-III" evidence="3">
    <location>
        <begin position="2187"/>
        <end position="2275"/>
    </location>
</feature>
<feature type="domain" description="Fibronectin type-III" evidence="3">
    <location>
        <begin position="4185"/>
        <end position="4275"/>
    </location>
</feature>
<feature type="domain" description="Fibronectin type-III" evidence="3">
    <location>
        <begin position="2456"/>
        <end position="2544"/>
    </location>
</feature>
<evidence type="ECO:0000313" key="5">
    <source>
        <dbReference type="Proteomes" id="UP000593765"/>
    </source>
</evidence>
<feature type="domain" description="Fibronectin type-III" evidence="3">
    <location>
        <begin position="1473"/>
        <end position="1560"/>
    </location>
</feature>
<dbReference type="InterPro" id="IPR050964">
    <property type="entry name" value="Striated_Muscle_Regulatory"/>
</dbReference>
<reference evidence="4 5" key="1">
    <citation type="submission" date="2020-10" db="EMBL/GenBank/DDBJ databases">
        <title>Wide distribution of Phycisphaera-like planctomycetes from WD2101 soil group in peatlands and genome analysis of the first cultivated representative.</title>
        <authorList>
            <person name="Dedysh S.N."/>
            <person name="Beletsky A.V."/>
            <person name="Ivanova A."/>
            <person name="Kulichevskaya I.S."/>
            <person name="Suzina N.E."/>
            <person name="Philippov D.A."/>
            <person name="Rakitin A.L."/>
            <person name="Mardanov A.V."/>
            <person name="Ravin N.V."/>
        </authorList>
    </citation>
    <scope>NUCLEOTIDE SEQUENCE [LARGE SCALE GENOMIC DNA]</scope>
    <source>
        <strain evidence="4 5">M1803</strain>
    </source>
</reference>
<feature type="domain" description="Fibronectin type-III" evidence="3">
    <location>
        <begin position="3910"/>
        <end position="3998"/>
    </location>
</feature>
<evidence type="ECO:0000256" key="1">
    <source>
        <dbReference type="ARBA" id="ARBA00022737"/>
    </source>
</evidence>
<gene>
    <name evidence="4" type="ORF">IPV69_17655</name>
</gene>
<feature type="domain" description="Fibronectin type-III" evidence="3">
    <location>
        <begin position="3733"/>
        <end position="3823"/>
    </location>
</feature>
<feature type="domain" description="Fibronectin type-III" evidence="3">
    <location>
        <begin position="1831"/>
        <end position="1919"/>
    </location>
</feature>
<dbReference type="Pfam" id="PF00041">
    <property type="entry name" value="fn3"/>
    <property type="match status" value="10"/>
</dbReference>
<dbReference type="CDD" id="cd00063">
    <property type="entry name" value="FN3"/>
    <property type="match status" value="37"/>
</dbReference>
<feature type="domain" description="Fibronectin type-III" evidence="3">
    <location>
        <begin position="1292"/>
        <end position="1381"/>
    </location>
</feature>
<feature type="domain" description="Fibronectin type-III" evidence="3">
    <location>
        <begin position="2905"/>
        <end position="3000"/>
    </location>
</feature>
<feature type="domain" description="Fibronectin type-III" evidence="3">
    <location>
        <begin position="2726"/>
        <end position="2813"/>
    </location>
</feature>
<dbReference type="SMART" id="SM00060">
    <property type="entry name" value="FN3"/>
    <property type="match status" value="46"/>
</dbReference>